<dbReference type="Proteomes" id="UP000790377">
    <property type="component" value="Unassembled WGS sequence"/>
</dbReference>
<keyword evidence="2" id="KW-1185">Reference proteome</keyword>
<name>A0ACB7ZW49_9AGAM</name>
<organism evidence="1 2">
    <name type="scientific">Hygrophoropsis aurantiaca</name>
    <dbReference type="NCBI Taxonomy" id="72124"/>
    <lineage>
        <taxon>Eukaryota</taxon>
        <taxon>Fungi</taxon>
        <taxon>Dikarya</taxon>
        <taxon>Basidiomycota</taxon>
        <taxon>Agaricomycotina</taxon>
        <taxon>Agaricomycetes</taxon>
        <taxon>Agaricomycetidae</taxon>
        <taxon>Boletales</taxon>
        <taxon>Coniophorineae</taxon>
        <taxon>Hygrophoropsidaceae</taxon>
        <taxon>Hygrophoropsis</taxon>
    </lineage>
</organism>
<gene>
    <name evidence="1" type="ORF">BJ138DRAFT_759063</name>
</gene>
<proteinExistence type="predicted"/>
<sequence length="128" mass="13926">MCTFELQFLLLCAIITIISRLDTKLIISITTASINHLQTTSIVNPSIMRNQLEDQDIQPVPAFVSGRLCRTGGGSMGRTSNIQDSWDGTGEITNLPGKNSIGQPHLCLLSRTSRITGDNSRSNIVPLD</sequence>
<evidence type="ECO:0000313" key="1">
    <source>
        <dbReference type="EMBL" id="KAH7905455.1"/>
    </source>
</evidence>
<evidence type="ECO:0000313" key="2">
    <source>
        <dbReference type="Proteomes" id="UP000790377"/>
    </source>
</evidence>
<protein>
    <submittedName>
        <fullName evidence="1">Uncharacterized protein</fullName>
    </submittedName>
</protein>
<reference evidence="1" key="1">
    <citation type="journal article" date="2021" name="New Phytol.">
        <title>Evolutionary innovations through gain and loss of genes in the ectomycorrhizal Boletales.</title>
        <authorList>
            <person name="Wu G."/>
            <person name="Miyauchi S."/>
            <person name="Morin E."/>
            <person name="Kuo A."/>
            <person name="Drula E."/>
            <person name="Varga T."/>
            <person name="Kohler A."/>
            <person name="Feng B."/>
            <person name="Cao Y."/>
            <person name="Lipzen A."/>
            <person name="Daum C."/>
            <person name="Hundley H."/>
            <person name="Pangilinan J."/>
            <person name="Johnson J."/>
            <person name="Barry K."/>
            <person name="LaButti K."/>
            <person name="Ng V."/>
            <person name="Ahrendt S."/>
            <person name="Min B."/>
            <person name="Choi I.G."/>
            <person name="Park H."/>
            <person name="Plett J.M."/>
            <person name="Magnuson J."/>
            <person name="Spatafora J.W."/>
            <person name="Nagy L.G."/>
            <person name="Henrissat B."/>
            <person name="Grigoriev I.V."/>
            <person name="Yang Z.L."/>
            <person name="Xu J."/>
            <person name="Martin F.M."/>
        </authorList>
    </citation>
    <scope>NUCLEOTIDE SEQUENCE</scope>
    <source>
        <strain evidence="1">ATCC 28755</strain>
    </source>
</reference>
<accession>A0ACB7ZW49</accession>
<dbReference type="EMBL" id="MU268187">
    <property type="protein sequence ID" value="KAH7905455.1"/>
    <property type="molecule type" value="Genomic_DNA"/>
</dbReference>
<comment type="caution">
    <text evidence="1">The sequence shown here is derived from an EMBL/GenBank/DDBJ whole genome shotgun (WGS) entry which is preliminary data.</text>
</comment>